<evidence type="ECO:0000313" key="2">
    <source>
        <dbReference type="Proteomes" id="UP000230821"/>
    </source>
</evidence>
<dbReference type="AlphaFoldDB" id="A0A2G6KCF5"/>
<reference evidence="1 2" key="1">
    <citation type="submission" date="2017-10" db="EMBL/GenBank/DDBJ databases">
        <title>Novel microbial diversity and functional potential in the marine mammal oral microbiome.</title>
        <authorList>
            <person name="Dudek N.K."/>
            <person name="Sun C.L."/>
            <person name="Burstein D."/>
            <person name="Kantor R.S."/>
            <person name="Aliaga Goltsman D.S."/>
            <person name="Bik E.M."/>
            <person name="Thomas B.C."/>
            <person name="Banfield J.F."/>
            <person name="Relman D.A."/>
        </authorList>
    </citation>
    <scope>NUCLEOTIDE SEQUENCE [LARGE SCALE GENOMIC DNA]</scope>
    <source>
        <strain evidence="1">DOLJORAL78_47_16</strain>
    </source>
</reference>
<evidence type="ECO:0000313" key="1">
    <source>
        <dbReference type="EMBL" id="PIE33376.1"/>
    </source>
</evidence>
<dbReference type="Proteomes" id="UP000230821">
    <property type="component" value="Unassembled WGS sequence"/>
</dbReference>
<dbReference type="EMBL" id="PDSK01000099">
    <property type="protein sequence ID" value="PIE33376.1"/>
    <property type="molecule type" value="Genomic_DNA"/>
</dbReference>
<sequence>MTIDRNLLTPHIHFTAGGLEGAFSHDPLVEVIMFCIPSRDTCDSYALLSGVILTFPDYAANLDTIALPRLAMFSCTFKGDKTAFWEQTLRSNTCTGCDYNF</sequence>
<proteinExistence type="predicted"/>
<comment type="caution">
    <text evidence="1">The sequence shown here is derived from an EMBL/GenBank/DDBJ whole genome shotgun (WGS) entry which is preliminary data.</text>
</comment>
<organism evidence="1 2">
    <name type="scientific">candidate division KSB3 bacterium</name>
    <dbReference type="NCBI Taxonomy" id="2044937"/>
    <lineage>
        <taxon>Bacteria</taxon>
        <taxon>candidate division KSB3</taxon>
    </lineage>
</organism>
<gene>
    <name evidence="1" type="ORF">CSA56_11900</name>
</gene>
<protein>
    <submittedName>
        <fullName evidence="1">Uncharacterized protein</fullName>
    </submittedName>
</protein>
<accession>A0A2G6KCF5</accession>
<name>A0A2G6KCF5_9BACT</name>